<dbReference type="InterPro" id="IPR019680">
    <property type="entry name" value="Mediator_Med1"/>
</dbReference>
<evidence type="ECO:0000259" key="9">
    <source>
        <dbReference type="Pfam" id="PF10744"/>
    </source>
</evidence>
<feature type="region of interest" description="Disordered" evidence="8">
    <location>
        <begin position="1"/>
        <end position="160"/>
    </location>
</feature>
<evidence type="ECO:0000256" key="8">
    <source>
        <dbReference type="SAM" id="MobiDB-lite"/>
    </source>
</evidence>
<reference evidence="10 11" key="1">
    <citation type="submission" date="2019-01" db="EMBL/GenBank/DDBJ databases">
        <title>Draft Genome and Complete Hox-Cluster Characterization of the Sterlet Sturgeon (Acipenser ruthenus).</title>
        <authorList>
            <person name="Wei Q."/>
        </authorList>
    </citation>
    <scope>NUCLEOTIDE SEQUENCE [LARGE SCALE GENOMIC DNA]</scope>
    <source>
        <strain evidence="10">WHYD16114868_AA</strain>
        <tissue evidence="10">Blood</tissue>
    </source>
</reference>
<feature type="domain" description="Mediator complex subunit Med1" evidence="9">
    <location>
        <begin position="257"/>
        <end position="312"/>
    </location>
</feature>
<dbReference type="InterPro" id="IPR028265">
    <property type="entry name" value="TTDN1/SICKLE"/>
</dbReference>
<keyword evidence="5 7" id="KW-0804">Transcription</keyword>
<dbReference type="Pfam" id="PF10744">
    <property type="entry name" value="Med1"/>
    <property type="match status" value="1"/>
</dbReference>
<protein>
    <recommendedName>
        <fullName evidence="7">Mediator of RNA polymerase II transcription subunit 1</fullName>
    </recommendedName>
    <alternativeName>
        <fullName evidence="7">Mediator complex subunit 1</fullName>
    </alternativeName>
</protein>
<evidence type="ECO:0000256" key="2">
    <source>
        <dbReference type="ARBA" id="ARBA00006210"/>
    </source>
</evidence>
<sequence>MYRPGFRHPLPPGNGGMDQRSAGFRGSPTGPGFGGGGQAGLLPPPNRGFLNATSPPYGQRPWQYSGKSPHTPPKNFYGNNNNGSGGMGSYNSPSPGQTAQRPSPRYSTPYANSPGGHNDYHHRHHRHYQKHSPGQQRGYRQGSPRTSTPFGSAHGREKRVSNDVENYYRPSMLEDPWASLEPVTVTDTNQKYNREQTTNTGNPMSIEYFITPYDQLEEQMMPGLSCYGNKVLVTVDGTSILHKLPVASLIEDSQQVENESYVLSQEASLHLKKPPEGALINKIPFSHPEQVPSILEILRHQSAYNTLIASCITVNRADKGFPASLHFEVNYLADSSFSVSFQHPLNDTLATVVVDVDNSRHITSKLYTTGAPDMSVNDYITKVLNR</sequence>
<evidence type="ECO:0000256" key="3">
    <source>
        <dbReference type="ARBA" id="ARBA00023015"/>
    </source>
</evidence>
<dbReference type="GO" id="GO:0030496">
    <property type="term" value="C:midbody"/>
    <property type="evidence" value="ECO:0007669"/>
    <property type="project" value="TreeGrafter"/>
</dbReference>
<evidence type="ECO:0000313" key="10">
    <source>
        <dbReference type="EMBL" id="RXM37248.1"/>
    </source>
</evidence>
<evidence type="ECO:0000256" key="7">
    <source>
        <dbReference type="RuleBase" id="RU364059"/>
    </source>
</evidence>
<comment type="caution">
    <text evidence="10">The sequence shown here is derived from an EMBL/GenBank/DDBJ whole genome shotgun (WGS) entry which is preliminary data.</text>
</comment>
<evidence type="ECO:0000256" key="4">
    <source>
        <dbReference type="ARBA" id="ARBA00023159"/>
    </source>
</evidence>
<dbReference type="GO" id="GO:0005813">
    <property type="term" value="C:centrosome"/>
    <property type="evidence" value="ECO:0007669"/>
    <property type="project" value="TreeGrafter"/>
</dbReference>
<evidence type="ECO:0000256" key="6">
    <source>
        <dbReference type="ARBA" id="ARBA00023242"/>
    </source>
</evidence>
<organism evidence="10 11">
    <name type="scientific">Acipenser ruthenus</name>
    <name type="common">Sterlet sturgeon</name>
    <dbReference type="NCBI Taxonomy" id="7906"/>
    <lineage>
        <taxon>Eukaryota</taxon>
        <taxon>Metazoa</taxon>
        <taxon>Chordata</taxon>
        <taxon>Craniata</taxon>
        <taxon>Vertebrata</taxon>
        <taxon>Euteleostomi</taxon>
        <taxon>Actinopterygii</taxon>
        <taxon>Chondrostei</taxon>
        <taxon>Acipenseriformes</taxon>
        <taxon>Acipenseridae</taxon>
        <taxon>Acipenser</taxon>
    </lineage>
</organism>
<dbReference type="GO" id="GO:0003712">
    <property type="term" value="F:transcription coregulator activity"/>
    <property type="evidence" value="ECO:0007669"/>
    <property type="project" value="InterPro"/>
</dbReference>
<dbReference type="InterPro" id="IPR026618">
    <property type="entry name" value="MPLKIP-like_vertebrate"/>
</dbReference>
<keyword evidence="4 7" id="KW-0010">Activator</keyword>
<feature type="compositionally biased region" description="Low complexity" evidence="8">
    <location>
        <begin position="73"/>
        <end position="82"/>
    </location>
</feature>
<dbReference type="EMBL" id="SCEB01214076">
    <property type="protein sequence ID" value="RXM37248.1"/>
    <property type="molecule type" value="Genomic_DNA"/>
</dbReference>
<comment type="similarity">
    <text evidence="2 7">Belongs to the Mediator complex subunit 1 family.</text>
</comment>
<dbReference type="GO" id="GO:0045944">
    <property type="term" value="P:positive regulation of transcription by RNA polymerase II"/>
    <property type="evidence" value="ECO:0007669"/>
    <property type="project" value="UniProtKB-ARBA"/>
</dbReference>
<comment type="function">
    <text evidence="7">Component of the Mediator complex, a coactivator involved in the regulated transcription of nearly all RNA polymerase II-dependent genes. Mediator functions as a bridge to convey information from gene-specific regulatory proteins to the basal RNA polymerase II transcription machinery. Mediator is recruited to promoters by direct interactions with regulatory proteins and serves as a scaffold for the assembly of a functional preinitiation complex with RNA polymerase II and the general transcription factors.</text>
</comment>
<name>A0A444UQ03_ACIRT</name>
<evidence type="ECO:0000313" key="11">
    <source>
        <dbReference type="Proteomes" id="UP000289886"/>
    </source>
</evidence>
<dbReference type="GO" id="GO:0016592">
    <property type="term" value="C:mediator complex"/>
    <property type="evidence" value="ECO:0007669"/>
    <property type="project" value="InterPro"/>
</dbReference>
<keyword evidence="3 7" id="KW-0805">Transcription regulation</keyword>
<accession>A0A444UQ03</accession>
<gene>
    <name evidence="10" type="ORF">EOD39_11059</name>
</gene>
<keyword evidence="11" id="KW-1185">Reference proteome</keyword>
<proteinExistence type="inferred from homology"/>
<feature type="compositionally biased region" description="Basic residues" evidence="8">
    <location>
        <begin position="120"/>
        <end position="130"/>
    </location>
</feature>
<dbReference type="AlphaFoldDB" id="A0A444UQ03"/>
<comment type="subcellular location">
    <subcellularLocation>
        <location evidence="1 7">Nucleus</location>
    </subcellularLocation>
</comment>
<dbReference type="PANTHER" id="PTHR22446">
    <property type="entry name" value="M-PHASE-SPECIFIC PLK1-INTERACTING PROTEIN"/>
    <property type="match status" value="1"/>
</dbReference>
<evidence type="ECO:0000256" key="5">
    <source>
        <dbReference type="ARBA" id="ARBA00023163"/>
    </source>
</evidence>
<dbReference type="PANTHER" id="PTHR22446:SF3">
    <property type="entry name" value="M-PHASE-SPECIFIC PLK1-INTERACTING PROTEIN"/>
    <property type="match status" value="1"/>
</dbReference>
<dbReference type="Pfam" id="PF15502">
    <property type="entry name" value="MPLKIP"/>
    <property type="match status" value="1"/>
</dbReference>
<evidence type="ECO:0000256" key="1">
    <source>
        <dbReference type="ARBA" id="ARBA00004123"/>
    </source>
</evidence>
<feature type="compositionally biased region" description="Gly residues" evidence="8">
    <location>
        <begin position="29"/>
        <end position="39"/>
    </location>
</feature>
<keyword evidence="6 7" id="KW-0539">Nucleus</keyword>
<feature type="compositionally biased region" description="Polar residues" evidence="8">
    <location>
        <begin position="97"/>
        <end position="111"/>
    </location>
</feature>
<dbReference type="Proteomes" id="UP000289886">
    <property type="component" value="Unassembled WGS sequence"/>
</dbReference>